<sequence length="153" mass="16366">MALKKRLSRKWSLWVDTGPDGTPNFVRLNGLSNLKLTIDGTEVDVTDFDSDGFEDSLTTMRKWSLAAAGFDGYTGADNAPTDDPAQAFLKTKGLLGGPDAYVSLKFYRADTLKGFTGRAVANWTGAGGEVKGVEPFECNFSGSGALTAYTHTP</sequence>
<reference evidence="1" key="1">
    <citation type="submission" date="2023-02" db="EMBL/GenBank/DDBJ databases">
        <title>Actinokineospora globicatena NBRC 15670.</title>
        <authorList>
            <person name="Ichikawa N."/>
            <person name="Sato H."/>
            <person name="Tonouchi N."/>
        </authorList>
    </citation>
    <scope>NUCLEOTIDE SEQUENCE</scope>
    <source>
        <strain evidence="1">NBRC 15670</strain>
    </source>
</reference>
<gene>
    <name evidence="1" type="ORF">Aglo03_25860</name>
</gene>
<evidence type="ECO:0008006" key="3">
    <source>
        <dbReference type="Google" id="ProtNLM"/>
    </source>
</evidence>
<dbReference type="Proteomes" id="UP001165042">
    <property type="component" value="Unassembled WGS sequence"/>
</dbReference>
<evidence type="ECO:0000313" key="2">
    <source>
        <dbReference type="Proteomes" id="UP001165042"/>
    </source>
</evidence>
<protein>
    <recommendedName>
        <fullName evidence="3">Phage tail tube protein</fullName>
    </recommendedName>
</protein>
<dbReference type="RefSeq" id="WP_285610547.1">
    <property type="nucleotide sequence ID" value="NZ_BSSD01000003.1"/>
</dbReference>
<dbReference type="AlphaFoldDB" id="A0A9W6QLE6"/>
<evidence type="ECO:0000313" key="1">
    <source>
        <dbReference type="EMBL" id="GLW91770.1"/>
    </source>
</evidence>
<accession>A0A9W6QLE6</accession>
<keyword evidence="2" id="KW-1185">Reference proteome</keyword>
<dbReference type="NCBIfam" id="NF047353">
    <property type="entry name" value="tube_lmo2291"/>
    <property type="match status" value="1"/>
</dbReference>
<proteinExistence type="predicted"/>
<dbReference type="EMBL" id="BSSD01000003">
    <property type="protein sequence ID" value="GLW91770.1"/>
    <property type="molecule type" value="Genomic_DNA"/>
</dbReference>
<organism evidence="1 2">
    <name type="scientific">Actinokineospora globicatena</name>
    <dbReference type="NCBI Taxonomy" id="103729"/>
    <lineage>
        <taxon>Bacteria</taxon>
        <taxon>Bacillati</taxon>
        <taxon>Actinomycetota</taxon>
        <taxon>Actinomycetes</taxon>
        <taxon>Pseudonocardiales</taxon>
        <taxon>Pseudonocardiaceae</taxon>
        <taxon>Actinokineospora</taxon>
    </lineage>
</organism>
<name>A0A9W6QLE6_9PSEU</name>
<comment type="caution">
    <text evidence="1">The sequence shown here is derived from an EMBL/GenBank/DDBJ whole genome shotgun (WGS) entry which is preliminary data.</text>
</comment>